<dbReference type="InterPro" id="IPR000795">
    <property type="entry name" value="T_Tr_GTP-bd_dom"/>
</dbReference>
<dbReference type="InterPro" id="IPR035647">
    <property type="entry name" value="EFG_III/V"/>
</dbReference>
<comment type="function">
    <text evidence="4">A 50S ribosomal subunit assembly protein with GTPase activity, required for 50S subunit assembly at low temperatures, may also play a role in translation. Binds GTP and analogs. Binds the 70S ribosome between the 30S and 50S subunits, in a similar position as ribosome-bound EF-G; it contacts a number of ribosomal proteins, both rRNAs and the A-site tRNA.</text>
</comment>
<dbReference type="InterPro" id="IPR000640">
    <property type="entry name" value="EFG_V-like"/>
</dbReference>
<dbReference type="PANTHER" id="PTHR42908:SF8">
    <property type="entry name" value="TR-TYPE G DOMAIN-CONTAINING PROTEIN"/>
    <property type="match status" value="1"/>
</dbReference>
<dbReference type="Gene3D" id="3.40.50.300">
    <property type="entry name" value="P-loop containing nucleotide triphosphate hydrolases"/>
    <property type="match status" value="1"/>
</dbReference>
<dbReference type="STRING" id="1697053.AKN87_06880"/>
<dbReference type="Gene3D" id="2.40.50.250">
    <property type="entry name" value="bipa protein"/>
    <property type="match status" value="1"/>
</dbReference>
<dbReference type="Pfam" id="PF21018">
    <property type="entry name" value="BipA_C"/>
    <property type="match status" value="1"/>
</dbReference>
<dbReference type="FunFam" id="3.40.50.300:FF:000055">
    <property type="entry name" value="GTP-binding protein TypA"/>
    <property type="match status" value="1"/>
</dbReference>
<dbReference type="Pfam" id="PF00009">
    <property type="entry name" value="GTP_EFTU"/>
    <property type="match status" value="1"/>
</dbReference>
<dbReference type="Gene3D" id="2.40.30.10">
    <property type="entry name" value="Translation factors"/>
    <property type="match status" value="1"/>
</dbReference>
<keyword evidence="4" id="KW-0690">Ribosome biogenesis</keyword>
<evidence type="ECO:0000256" key="2">
    <source>
        <dbReference type="ARBA" id="ARBA00023134"/>
    </source>
</evidence>
<dbReference type="CDD" id="cd03691">
    <property type="entry name" value="BipA_TypA_II"/>
    <property type="match status" value="1"/>
</dbReference>
<dbReference type="GO" id="GO:0003924">
    <property type="term" value="F:GTPase activity"/>
    <property type="evidence" value="ECO:0007669"/>
    <property type="project" value="UniProtKB-UniRule"/>
</dbReference>
<dbReference type="SUPFAM" id="SSF50447">
    <property type="entry name" value="Translation proteins"/>
    <property type="match status" value="1"/>
</dbReference>
<dbReference type="InterPro" id="IPR047042">
    <property type="entry name" value="BipA_II"/>
</dbReference>
<dbReference type="EMBL" id="JACANB010000002">
    <property type="protein sequence ID" value="MDM1695879.1"/>
    <property type="molecule type" value="Genomic_DNA"/>
</dbReference>
<protein>
    <recommendedName>
        <fullName evidence="4">Large ribosomal subunit assembly factor BipA</fullName>
        <ecNumber evidence="4">3.6.5.-</ecNumber>
    </recommendedName>
    <alternativeName>
        <fullName evidence="4">GTP-binding protein BipA</fullName>
    </alternativeName>
</protein>
<dbReference type="GO" id="GO:0005525">
    <property type="term" value="F:GTP binding"/>
    <property type="evidence" value="ECO:0007669"/>
    <property type="project" value="UniProtKB-UniRule"/>
</dbReference>
<dbReference type="SUPFAM" id="SSF52540">
    <property type="entry name" value="P-loop containing nucleoside triphosphate hydrolases"/>
    <property type="match status" value="1"/>
</dbReference>
<dbReference type="GO" id="GO:0000027">
    <property type="term" value="P:ribosomal large subunit assembly"/>
    <property type="evidence" value="ECO:0007669"/>
    <property type="project" value="UniProtKB-UniRule"/>
</dbReference>
<comment type="subcellular location">
    <subcellularLocation>
        <location evidence="4">Cytoplasm</location>
    </subcellularLocation>
    <text evidence="4">Binds to ribosomes.</text>
</comment>
<evidence type="ECO:0000259" key="5">
    <source>
        <dbReference type="PROSITE" id="PS51722"/>
    </source>
</evidence>
<feature type="binding site" evidence="4">
    <location>
        <begin position="15"/>
        <end position="20"/>
    </location>
    <ligand>
        <name>GTP</name>
        <dbReference type="ChEBI" id="CHEBI:37565"/>
    </ligand>
</feature>
<dbReference type="InterPro" id="IPR048876">
    <property type="entry name" value="BipA_C"/>
</dbReference>
<dbReference type="CDD" id="cd16263">
    <property type="entry name" value="BipA_III"/>
    <property type="match status" value="1"/>
</dbReference>
<keyword evidence="4" id="KW-0820">tRNA-binding</keyword>
<dbReference type="InterPro" id="IPR031157">
    <property type="entry name" value="G_TR_CS"/>
</dbReference>
<keyword evidence="2 4" id="KW-0342">GTP-binding</keyword>
<dbReference type="InterPro" id="IPR042116">
    <property type="entry name" value="TypA/BipA_C"/>
</dbReference>
<evidence type="ECO:0000256" key="3">
    <source>
        <dbReference type="ARBA" id="ARBA00048548"/>
    </source>
</evidence>
<proteinExistence type="inferred from homology"/>
<dbReference type="GO" id="GO:0009409">
    <property type="term" value="P:response to cold"/>
    <property type="evidence" value="ECO:0007669"/>
    <property type="project" value="UniProtKB-ARBA"/>
</dbReference>
<comment type="subunit">
    <text evidence="4">Monomer.</text>
</comment>
<dbReference type="CDD" id="cd03710">
    <property type="entry name" value="BipA_TypA_C"/>
    <property type="match status" value="1"/>
</dbReference>
<reference evidence="7" key="3">
    <citation type="journal article" date="2022" name="Sci. Total Environ.">
        <title>Prevalence, transmission, and molecular epidemiology of tet(X)-positive bacteria among humans, animals, and environmental niches in China: An epidemiological, and genomic-based study.</title>
        <authorList>
            <person name="Dong N."/>
            <person name="Zeng Y."/>
            <person name="Cai C."/>
            <person name="Sun C."/>
            <person name="Lu J."/>
            <person name="Liu C."/>
            <person name="Zhou H."/>
            <person name="Sun Q."/>
            <person name="Shu L."/>
            <person name="Wang H."/>
            <person name="Wang Y."/>
            <person name="Wang S."/>
            <person name="Wu C."/>
            <person name="Chan E.W."/>
            <person name="Chen G."/>
            <person name="Shen Z."/>
            <person name="Chen S."/>
            <person name="Zhang R."/>
        </authorList>
    </citation>
    <scope>NUCLEOTIDE SEQUENCE</scope>
    <source>
        <strain evidence="7">DF46-2-2</strain>
    </source>
</reference>
<dbReference type="FunFam" id="3.30.70.240:FF:000002">
    <property type="entry name" value="GTP-binding protein TypA"/>
    <property type="match status" value="1"/>
</dbReference>
<evidence type="ECO:0000256" key="4">
    <source>
        <dbReference type="HAMAP-Rule" id="MF_00849"/>
    </source>
</evidence>
<dbReference type="EMBL" id="CP012365">
    <property type="protein sequence ID" value="AKX59346.1"/>
    <property type="molecule type" value="Genomic_DNA"/>
</dbReference>
<dbReference type="GO" id="GO:0010467">
    <property type="term" value="P:gene expression"/>
    <property type="evidence" value="ECO:0007669"/>
    <property type="project" value="UniProtKB-ARBA"/>
</dbReference>
<reference evidence="7" key="2">
    <citation type="submission" date="2020-06" db="EMBL/GenBank/DDBJ databases">
        <authorList>
            <person name="Dong N."/>
        </authorList>
    </citation>
    <scope>NUCLEOTIDE SEQUENCE</scope>
    <source>
        <strain evidence="7">DF46-2-2</strain>
    </source>
</reference>
<dbReference type="HAMAP" id="MF_00849">
    <property type="entry name" value="BipA"/>
    <property type="match status" value="1"/>
</dbReference>
<dbReference type="SUPFAM" id="SSF54980">
    <property type="entry name" value="EF-G C-terminal domain-like"/>
    <property type="match status" value="2"/>
</dbReference>
<dbReference type="InterPro" id="IPR005225">
    <property type="entry name" value="Small_GTP-bd"/>
</dbReference>
<dbReference type="Gene3D" id="3.30.70.240">
    <property type="match status" value="1"/>
</dbReference>
<keyword evidence="4" id="KW-0963">Cytoplasm</keyword>
<accession>A0A0K1XDE7</accession>
<organism evidence="6 8">
    <name type="scientific">Thiopseudomonas alkaliphila</name>
    <dbReference type="NCBI Taxonomy" id="1697053"/>
    <lineage>
        <taxon>Bacteria</taxon>
        <taxon>Pseudomonadati</taxon>
        <taxon>Pseudomonadota</taxon>
        <taxon>Gammaproteobacteria</taxon>
        <taxon>Pseudomonadales</taxon>
        <taxon>Pseudomonadaceae</taxon>
        <taxon>Thiopseudomonas</taxon>
    </lineage>
</organism>
<dbReference type="GO" id="GO:0019843">
    <property type="term" value="F:rRNA binding"/>
    <property type="evidence" value="ECO:0007669"/>
    <property type="project" value="UniProtKB-KW"/>
</dbReference>
<dbReference type="PRINTS" id="PR00315">
    <property type="entry name" value="ELONGATNFCT"/>
</dbReference>
<evidence type="ECO:0000313" key="8">
    <source>
        <dbReference type="Proteomes" id="UP000063953"/>
    </source>
</evidence>
<dbReference type="KEGG" id="pbb:AKN87_06880"/>
<dbReference type="GO" id="GO:0097216">
    <property type="term" value="F:guanosine tetraphosphate binding"/>
    <property type="evidence" value="ECO:0007669"/>
    <property type="project" value="UniProtKB-ARBA"/>
</dbReference>
<keyword evidence="4" id="KW-0699">rRNA-binding</keyword>
<dbReference type="GO" id="GO:1990904">
    <property type="term" value="C:ribonucleoprotein complex"/>
    <property type="evidence" value="ECO:0007669"/>
    <property type="project" value="TreeGrafter"/>
</dbReference>
<keyword evidence="4" id="KW-0694">RNA-binding</keyword>
<dbReference type="OrthoDB" id="9801472at2"/>
<dbReference type="InterPro" id="IPR004161">
    <property type="entry name" value="EFTu-like_2"/>
</dbReference>
<dbReference type="NCBIfam" id="TIGR01394">
    <property type="entry name" value="TypA_BipA"/>
    <property type="match status" value="1"/>
</dbReference>
<dbReference type="InterPro" id="IPR027417">
    <property type="entry name" value="P-loop_NTPase"/>
</dbReference>
<feature type="binding site" evidence="4">
    <location>
        <begin position="128"/>
        <end position="131"/>
    </location>
    <ligand>
        <name>GTP</name>
        <dbReference type="ChEBI" id="CHEBI:37565"/>
    </ligand>
</feature>
<dbReference type="PROSITE" id="PS00301">
    <property type="entry name" value="G_TR_1"/>
    <property type="match status" value="1"/>
</dbReference>
<dbReference type="GO" id="GO:0000049">
    <property type="term" value="F:tRNA binding"/>
    <property type="evidence" value="ECO:0007669"/>
    <property type="project" value="UniProtKB-KW"/>
</dbReference>
<feature type="domain" description="Tr-type G" evidence="5">
    <location>
        <begin position="3"/>
        <end position="198"/>
    </location>
</feature>
<keyword evidence="8" id="KW-1185">Reference proteome</keyword>
<dbReference type="Pfam" id="PF00679">
    <property type="entry name" value="EFG_C"/>
    <property type="match status" value="1"/>
</dbReference>
<dbReference type="AlphaFoldDB" id="A0A0K1XDE7"/>
<dbReference type="NCBIfam" id="TIGR00231">
    <property type="entry name" value="small_GTP"/>
    <property type="match status" value="1"/>
</dbReference>
<dbReference type="GeneID" id="93983994"/>
<dbReference type="Proteomes" id="UP000063953">
    <property type="component" value="Chromosome"/>
</dbReference>
<sequence>MIDKLRNIAIIAHVDHGKTTLVDALLRASGTLDRKELDSDRVMDSNDQEKERGITILAKNTAINWNDYRINIVDTPGHADFGGEVERVMSMVDCVLLVVDSIDGPMPQTRFVTQKAFQAGLNPIVVVNKIDRPGARPDWVVDQIFDLFDNLGATDEQLDFPIVYASALNGIAGLDPEEMADNLDPLFEAIVKYVEPPKVDVDGPFQMQISALDYSNFLGVIGVGRINRGSIHANSPVTSIDANGKRRNGRILKIMGHHGLQRVEVEEAHAGDIVCISGFEPLFISDTLCDQQHVEALPALTVDEPTVSMTFQVNDSPFAGKEGKFVTSRNIKERLEKELLHNVALRVEQGSDPDKFKVSGRGELHLSVLIETMRREGFELAISRPEVVIKEVDGEKQEPYENVIIDIEEQHQGTIMEQMGLRKGDLKDMVPDGKGRVRLDYVIPARGLIGFRNQFMTLTSGTGILTSTFSHYGAIRSSEVTARQNGVLVSMATGKALSYSLETLQSRGKLFLSPGDEIYEGQLAGIHSRDSDLVINPTKGKKLDNMRASGKDETIALVPPIRFTLEQALEFIDDDELVEVTPVSIRLRKKHLTENDRKRHERSKA</sequence>
<dbReference type="PANTHER" id="PTHR42908">
    <property type="entry name" value="TRANSLATION ELONGATION FACTOR-RELATED"/>
    <property type="match status" value="1"/>
</dbReference>
<dbReference type="RefSeq" id="WP_053100520.1">
    <property type="nucleotide sequence ID" value="NZ_CP012358.1"/>
</dbReference>
<dbReference type="CDD" id="cd01891">
    <property type="entry name" value="TypA_BipA"/>
    <property type="match status" value="1"/>
</dbReference>
<dbReference type="Proteomes" id="UP001173465">
    <property type="component" value="Unassembled WGS sequence"/>
</dbReference>
<dbReference type="PROSITE" id="PS51722">
    <property type="entry name" value="G_TR_2"/>
    <property type="match status" value="1"/>
</dbReference>
<reference evidence="6 8" key="1">
    <citation type="journal article" date="2015" name="Genome Announc.">
        <title>Genome Sequences of Oblitimonas alkaliphila gen. nov. sp. nov. (Proposed), a Novel Bacterium of the Pseudomonadaceae Family.</title>
        <authorList>
            <person name="Lauer A.C."/>
            <person name="Nicholson A.C."/>
            <person name="Humrighouse B.W."/>
            <person name="Emery B."/>
            <person name="Drobish A."/>
            <person name="Juieng P."/>
            <person name="Loparev V."/>
            <person name="McQuiston J.R."/>
        </authorList>
    </citation>
    <scope>NUCLEOTIDE SEQUENCE [LARGE SCALE GENOMIC DNA]</scope>
    <source>
        <strain evidence="6 8">E5571</strain>
    </source>
</reference>
<gene>
    <name evidence="4" type="primary">bipA</name>
    <name evidence="7" type="synonym">typA</name>
    <name evidence="6" type="ORF">AKN88_04885</name>
    <name evidence="7" type="ORF">HX099_04260</name>
</gene>
<dbReference type="InterPro" id="IPR009000">
    <property type="entry name" value="Transl_B-barrel_sf"/>
</dbReference>
<dbReference type="FunFam" id="2.40.30.10:FF:000016">
    <property type="entry name" value="GTP-binding protein TypA"/>
    <property type="match status" value="1"/>
</dbReference>
<keyword evidence="1 4" id="KW-0547">Nucleotide-binding</keyword>
<dbReference type="InterPro" id="IPR047041">
    <property type="entry name" value="BipA_GTP-bd_dom"/>
</dbReference>
<dbReference type="InterPro" id="IPR006298">
    <property type="entry name" value="BipA"/>
</dbReference>
<evidence type="ECO:0000256" key="1">
    <source>
        <dbReference type="ARBA" id="ARBA00022741"/>
    </source>
</evidence>
<comment type="catalytic activity">
    <reaction evidence="3 4">
        <text>GTP + H2O = GDP + phosphate + H(+)</text>
        <dbReference type="Rhea" id="RHEA:19669"/>
        <dbReference type="ChEBI" id="CHEBI:15377"/>
        <dbReference type="ChEBI" id="CHEBI:15378"/>
        <dbReference type="ChEBI" id="CHEBI:37565"/>
        <dbReference type="ChEBI" id="CHEBI:43474"/>
        <dbReference type="ChEBI" id="CHEBI:58189"/>
    </reaction>
</comment>
<dbReference type="FunFam" id="2.40.50.250:FF:000001">
    <property type="entry name" value="GTP-binding protein TypA"/>
    <property type="match status" value="1"/>
</dbReference>
<dbReference type="InterPro" id="IPR047043">
    <property type="entry name" value="BipA_III"/>
</dbReference>
<name>A0A0K1XDE7_9GAMM</name>
<dbReference type="Gene3D" id="3.30.70.870">
    <property type="entry name" value="Elongation Factor G (Translational Gtpase), domain 3"/>
    <property type="match status" value="1"/>
</dbReference>
<evidence type="ECO:0000313" key="7">
    <source>
        <dbReference type="EMBL" id="MDM1695879.1"/>
    </source>
</evidence>
<dbReference type="FunFam" id="3.30.70.870:FF:000003">
    <property type="entry name" value="GTP-binding protein TypA"/>
    <property type="match status" value="1"/>
</dbReference>
<dbReference type="EC" id="3.6.5.-" evidence="4"/>
<evidence type="ECO:0000313" key="6">
    <source>
        <dbReference type="EMBL" id="AKX59346.1"/>
    </source>
</evidence>
<comment type="similarity">
    <text evidence="4">Belongs to the TRAFAC class translation factor GTPase superfamily. Classic translation factor GTPase family. BipA subfamily.</text>
</comment>
<dbReference type="PATRIC" id="fig|1697052.3.peg.1915"/>
<dbReference type="Pfam" id="PF03144">
    <property type="entry name" value="GTP_EFTU_D2"/>
    <property type="match status" value="1"/>
</dbReference>
<dbReference type="InterPro" id="IPR035651">
    <property type="entry name" value="BipA_V"/>
</dbReference>
<dbReference type="GO" id="GO:0005829">
    <property type="term" value="C:cytosol"/>
    <property type="evidence" value="ECO:0007669"/>
    <property type="project" value="TreeGrafter"/>
</dbReference>
<keyword evidence="4" id="KW-0378">Hydrolase</keyword>
<dbReference type="GO" id="GO:0043022">
    <property type="term" value="F:ribosome binding"/>
    <property type="evidence" value="ECO:0007669"/>
    <property type="project" value="UniProtKB-UniRule"/>
</dbReference>